<evidence type="ECO:0000256" key="6">
    <source>
        <dbReference type="SAM" id="Phobius"/>
    </source>
</evidence>
<comment type="subcellular location">
    <subcellularLocation>
        <location evidence="1">Cell membrane</location>
        <topology evidence="1">Multi-pass membrane protein</topology>
    </subcellularLocation>
</comment>
<sequence length="415" mass="43840">MPSPYAPETLWRDGNYRRLWFSLLISAFAGQIGALALSLTAAEVLRATPTQIGILGSMGTLPFVLFMLPAGVVLDRIRKLPAYLFGEVVMSLMFLCIPVAMVLDRLDMGLLYAVAFVGACVSVVSGTAGQIVLTQLVRRGELIEAHGRNRMAQAFAEIAGPGLAGMLIKLVGFPLAILLNCGLMLWSAVVLRGLRVDDQPAATRPAGFWPELLEGIRFVRHDRLLLTMALSVGGWQVFQTGAMVTQVLFATRELGLSAMAFGFCLAGAGVGTVVAGAWGHRLAARIGPGPSMIVGMAASGIGWLQLALAPGGGLGVVAFVVMLVCLGGSVVLIFSNLLALRQAVTPAPLLARMTSTMRWLTLFPAWPGALLGGVLAERFGLRFPLLVGGLGAILLAVLLWRFSPLRSVRQLGAAA</sequence>
<dbReference type="Pfam" id="PF07690">
    <property type="entry name" value="MFS_1"/>
    <property type="match status" value="1"/>
</dbReference>
<feature type="transmembrane region" description="Helical" evidence="6">
    <location>
        <begin position="110"/>
        <end position="133"/>
    </location>
</feature>
<proteinExistence type="predicted"/>
<organism evidence="7 8">
    <name type="scientific">Sulfuritalea hydrogenivorans sk43H</name>
    <dbReference type="NCBI Taxonomy" id="1223802"/>
    <lineage>
        <taxon>Bacteria</taxon>
        <taxon>Pseudomonadati</taxon>
        <taxon>Pseudomonadota</taxon>
        <taxon>Betaproteobacteria</taxon>
        <taxon>Nitrosomonadales</taxon>
        <taxon>Sterolibacteriaceae</taxon>
        <taxon>Sulfuritalea</taxon>
    </lineage>
</organism>
<feature type="transmembrane region" description="Helical" evidence="6">
    <location>
        <begin position="359"/>
        <end position="376"/>
    </location>
</feature>
<evidence type="ECO:0000256" key="2">
    <source>
        <dbReference type="ARBA" id="ARBA00022475"/>
    </source>
</evidence>
<evidence type="ECO:0000313" key="7">
    <source>
        <dbReference type="EMBL" id="BAO28827.1"/>
    </source>
</evidence>
<keyword evidence="2" id="KW-1003">Cell membrane</keyword>
<evidence type="ECO:0000256" key="1">
    <source>
        <dbReference type="ARBA" id="ARBA00004651"/>
    </source>
</evidence>
<dbReference type="PANTHER" id="PTHR23513:SF6">
    <property type="entry name" value="MAJOR FACILITATOR SUPERFAMILY ASSOCIATED DOMAIN-CONTAINING PROTEIN"/>
    <property type="match status" value="1"/>
</dbReference>
<dbReference type="SUPFAM" id="SSF103473">
    <property type="entry name" value="MFS general substrate transporter"/>
    <property type="match status" value="1"/>
</dbReference>
<dbReference type="AlphaFoldDB" id="W0SD41"/>
<dbReference type="PANTHER" id="PTHR23513">
    <property type="entry name" value="INTEGRAL MEMBRANE EFFLUX PROTEIN-RELATED"/>
    <property type="match status" value="1"/>
</dbReference>
<evidence type="ECO:0000256" key="5">
    <source>
        <dbReference type="ARBA" id="ARBA00023136"/>
    </source>
</evidence>
<name>W0SD41_9PROT</name>
<protein>
    <submittedName>
        <fullName evidence="7">Major facilitator transporter</fullName>
    </submittedName>
</protein>
<evidence type="ECO:0000313" key="8">
    <source>
        <dbReference type="Proteomes" id="UP000031637"/>
    </source>
</evidence>
<feature type="transmembrane region" description="Helical" evidence="6">
    <location>
        <begin position="382"/>
        <end position="400"/>
    </location>
</feature>
<dbReference type="CDD" id="cd06173">
    <property type="entry name" value="MFS_MefA_like"/>
    <property type="match status" value="1"/>
</dbReference>
<evidence type="ECO:0000256" key="4">
    <source>
        <dbReference type="ARBA" id="ARBA00022989"/>
    </source>
</evidence>
<feature type="transmembrane region" description="Helical" evidence="6">
    <location>
        <begin position="80"/>
        <end position="103"/>
    </location>
</feature>
<keyword evidence="4 6" id="KW-1133">Transmembrane helix</keyword>
<dbReference type="HOGENOM" id="CLU_034180_13_2_4"/>
<feature type="transmembrane region" description="Helical" evidence="6">
    <location>
        <begin position="20"/>
        <end position="40"/>
    </location>
</feature>
<accession>W0SD41</accession>
<dbReference type="EMBL" id="AP012547">
    <property type="protein sequence ID" value="BAO28827.1"/>
    <property type="molecule type" value="Genomic_DNA"/>
</dbReference>
<dbReference type="Gene3D" id="1.20.1250.20">
    <property type="entry name" value="MFS general substrate transporter like domains"/>
    <property type="match status" value="1"/>
</dbReference>
<dbReference type="STRING" id="1223802.SUTH_01021"/>
<keyword evidence="8" id="KW-1185">Reference proteome</keyword>
<feature type="transmembrane region" description="Helical" evidence="6">
    <location>
        <begin position="290"/>
        <end position="308"/>
    </location>
</feature>
<feature type="transmembrane region" description="Helical" evidence="6">
    <location>
        <begin position="52"/>
        <end position="74"/>
    </location>
</feature>
<dbReference type="InterPro" id="IPR011701">
    <property type="entry name" value="MFS"/>
</dbReference>
<feature type="transmembrane region" description="Helical" evidence="6">
    <location>
        <begin position="314"/>
        <end position="338"/>
    </location>
</feature>
<keyword evidence="5 6" id="KW-0472">Membrane</keyword>
<dbReference type="GO" id="GO:0022857">
    <property type="term" value="F:transmembrane transporter activity"/>
    <property type="evidence" value="ECO:0007669"/>
    <property type="project" value="InterPro"/>
</dbReference>
<gene>
    <name evidence="7" type="ORF">SUTH_01021</name>
</gene>
<dbReference type="GO" id="GO:0005886">
    <property type="term" value="C:plasma membrane"/>
    <property type="evidence" value="ECO:0007669"/>
    <property type="project" value="UniProtKB-SubCell"/>
</dbReference>
<evidence type="ECO:0000256" key="3">
    <source>
        <dbReference type="ARBA" id="ARBA00022692"/>
    </source>
</evidence>
<feature type="transmembrane region" description="Helical" evidence="6">
    <location>
        <begin position="255"/>
        <end position="278"/>
    </location>
</feature>
<reference evidence="7 8" key="1">
    <citation type="journal article" date="2014" name="Syst. Appl. Microbiol.">
        <title>Complete genomes of freshwater sulfur oxidizers Sulfuricella denitrificans skB26 and Sulfuritalea hydrogenivorans sk43H: genetic insights into the sulfur oxidation pathway of betaproteobacteria.</title>
        <authorList>
            <person name="Watanabe T."/>
            <person name="Kojima H."/>
            <person name="Fukui M."/>
        </authorList>
    </citation>
    <scope>NUCLEOTIDE SEQUENCE [LARGE SCALE GENOMIC DNA]</scope>
    <source>
        <strain evidence="7">DSM22779</strain>
    </source>
</reference>
<dbReference type="OrthoDB" id="9815525at2"/>
<dbReference type="InterPro" id="IPR036259">
    <property type="entry name" value="MFS_trans_sf"/>
</dbReference>
<dbReference type="RefSeq" id="WP_041097572.1">
    <property type="nucleotide sequence ID" value="NZ_AP012547.1"/>
</dbReference>
<dbReference type="Proteomes" id="UP000031637">
    <property type="component" value="Chromosome"/>
</dbReference>
<dbReference type="KEGG" id="shd:SUTH_01021"/>
<keyword evidence="3 6" id="KW-0812">Transmembrane</keyword>